<dbReference type="InterPro" id="IPR011009">
    <property type="entry name" value="Kinase-like_dom_sf"/>
</dbReference>
<dbReference type="EMBL" id="JBEPLW010000001">
    <property type="protein sequence ID" value="MET3574484.1"/>
    <property type="molecule type" value="Genomic_DNA"/>
</dbReference>
<dbReference type="Proteomes" id="UP001549099">
    <property type="component" value="Unassembled WGS sequence"/>
</dbReference>
<evidence type="ECO:0000313" key="3">
    <source>
        <dbReference type="EMBL" id="MET3574484.1"/>
    </source>
</evidence>
<dbReference type="Pfam" id="PF01636">
    <property type="entry name" value="APH"/>
    <property type="match status" value="1"/>
</dbReference>
<protein>
    <submittedName>
        <fullName evidence="3">Aminoglycoside phosphotransferase</fullName>
    </submittedName>
</protein>
<keyword evidence="1" id="KW-0812">Transmembrane</keyword>
<feature type="domain" description="Aminoglycoside phosphotransferase" evidence="2">
    <location>
        <begin position="149"/>
        <end position="358"/>
    </location>
</feature>
<dbReference type="InterPro" id="IPR051678">
    <property type="entry name" value="AGP_Transferase"/>
</dbReference>
<keyword evidence="1" id="KW-1133">Transmembrane helix</keyword>
<feature type="transmembrane region" description="Helical" evidence="1">
    <location>
        <begin position="94"/>
        <end position="119"/>
    </location>
</feature>
<evidence type="ECO:0000256" key="1">
    <source>
        <dbReference type="SAM" id="Phobius"/>
    </source>
</evidence>
<feature type="transmembrane region" description="Helical" evidence="1">
    <location>
        <begin position="12"/>
        <end position="29"/>
    </location>
</feature>
<sequence length="415" mass="45421">MVAATRPIRNFLPGLLVLAGGVYTVYYYYMYWLRIYGALCLPGRGDPVLVEVTKGIWLRLDSLLFPTIFGVFMILLGIMLVWKRKFGVAMLTLVLSLGVINWPGFFLAAAGAALGLVFWRKTLIPDIDLPKQALGWLDEKTAGARLRSFRELPAGEGHRLYAFKNEAGDPFVAKAFLSEQAAAREAEALRKATDRGLPVPALIAADRDKTETGAGTLLLKQLPGGPFLHPLDFDLWADELAGLIARVHAADPAGFPVAPVKSAGPEIPGWAIDRTVWERAARMAESVPADSSTRLIHGDFEPANVLFNEGHASALVDWERAGTGPAQLDIGRMRIALALIHGRETADRFLKTYRETAGGGFAYGPEWDIRAIGAWLRETGSAGLAARWIPFGVTTLTEEEVERRLELFVKDLTGE</sequence>
<dbReference type="Gene3D" id="3.90.1200.10">
    <property type="match status" value="1"/>
</dbReference>
<reference evidence="3 4" key="1">
    <citation type="submission" date="2024-06" db="EMBL/GenBank/DDBJ databases">
        <title>Genomic Encyclopedia of Type Strains, Phase IV (KMG-IV): sequencing the most valuable type-strain genomes for metagenomic binning, comparative biology and taxonomic classification.</title>
        <authorList>
            <person name="Goeker M."/>
        </authorList>
    </citation>
    <scope>NUCLEOTIDE SEQUENCE [LARGE SCALE GENOMIC DNA]</scope>
    <source>
        <strain evidence="3 4">DSM 26128</strain>
    </source>
</reference>
<feature type="transmembrane region" description="Helical" evidence="1">
    <location>
        <begin position="63"/>
        <end position="82"/>
    </location>
</feature>
<dbReference type="SUPFAM" id="SSF56112">
    <property type="entry name" value="Protein kinase-like (PK-like)"/>
    <property type="match status" value="1"/>
</dbReference>
<keyword evidence="1" id="KW-0472">Membrane</keyword>
<dbReference type="PANTHER" id="PTHR21310">
    <property type="entry name" value="AMINOGLYCOSIDE PHOSPHOTRANSFERASE-RELATED-RELATED"/>
    <property type="match status" value="1"/>
</dbReference>
<dbReference type="RefSeq" id="WP_354194691.1">
    <property type="nucleotide sequence ID" value="NZ_JBEPLW010000001.1"/>
</dbReference>
<accession>A0ABV2G878</accession>
<evidence type="ECO:0000313" key="4">
    <source>
        <dbReference type="Proteomes" id="UP001549099"/>
    </source>
</evidence>
<dbReference type="InterPro" id="IPR002575">
    <property type="entry name" value="Aminoglycoside_PTrfase"/>
</dbReference>
<organism evidence="3 4">
    <name type="scientific">Bhargavaea ullalensis</name>
    <dbReference type="NCBI Taxonomy" id="1265685"/>
    <lineage>
        <taxon>Bacteria</taxon>
        <taxon>Bacillati</taxon>
        <taxon>Bacillota</taxon>
        <taxon>Bacilli</taxon>
        <taxon>Bacillales</taxon>
        <taxon>Caryophanaceae</taxon>
        <taxon>Bhargavaea</taxon>
    </lineage>
</organism>
<gene>
    <name evidence="3" type="ORF">ABID49_000360</name>
</gene>
<comment type="caution">
    <text evidence="3">The sequence shown here is derived from an EMBL/GenBank/DDBJ whole genome shotgun (WGS) entry which is preliminary data.</text>
</comment>
<evidence type="ECO:0000259" key="2">
    <source>
        <dbReference type="Pfam" id="PF01636"/>
    </source>
</evidence>
<proteinExistence type="predicted"/>
<name>A0ABV2G878_9BACL</name>
<keyword evidence="4" id="KW-1185">Reference proteome</keyword>